<dbReference type="InterPro" id="IPR015500">
    <property type="entry name" value="Peptidase_S8_subtilisin-rel"/>
</dbReference>
<dbReference type="Pfam" id="PF00082">
    <property type="entry name" value="Peptidase_S8"/>
    <property type="match status" value="1"/>
</dbReference>
<dbReference type="SUPFAM" id="SSF52743">
    <property type="entry name" value="Subtilisin-like"/>
    <property type="match status" value="1"/>
</dbReference>
<dbReference type="Gene3D" id="3.40.50.200">
    <property type="entry name" value="Peptidase S8/S53 domain"/>
    <property type="match status" value="1"/>
</dbReference>
<evidence type="ECO:0000256" key="5">
    <source>
        <dbReference type="ARBA" id="ARBA00022670"/>
    </source>
</evidence>
<keyword evidence="12" id="KW-1185">Reference proteome</keyword>
<dbReference type="PANTHER" id="PTHR43806">
    <property type="entry name" value="PEPTIDASE S8"/>
    <property type="match status" value="1"/>
</dbReference>
<feature type="active site" description="Charge relay system" evidence="9">
    <location>
        <position position="244"/>
    </location>
</feature>
<keyword evidence="4" id="KW-0964">Secreted</keyword>
<protein>
    <recommendedName>
        <fullName evidence="10">Peptidase S8/S53 domain-containing protein</fullName>
    </recommendedName>
</protein>
<evidence type="ECO:0000256" key="2">
    <source>
        <dbReference type="ARBA" id="ARBA00004613"/>
    </source>
</evidence>
<evidence type="ECO:0000313" key="12">
    <source>
        <dbReference type="Proteomes" id="UP000680670"/>
    </source>
</evidence>
<evidence type="ECO:0000256" key="9">
    <source>
        <dbReference type="PROSITE-ProRule" id="PRU01240"/>
    </source>
</evidence>
<dbReference type="InterPro" id="IPR022398">
    <property type="entry name" value="Peptidase_S8_His-AS"/>
</dbReference>
<sequence>MIENITFSYGVAKLNAYEYWRRGITGNNVKVGIFDGGISPHLALKPNVSGFGVNENDTILDYNVDSTGHGTHVAGILAGSHNYPGIYAGIAPDVQLYSIKILTVPTMRSFLIGLIKGIEWAIDANLDILNMSIDISESLISRYEEYRQPLIDAFTNLDNEGILVCVAAGNQNKGEEDNLTTNGFLQKMPGVTVVSSLNRYDQSSIFTGRGPQVNLAGYGNDIIAPFRDNTVPVSKKMNLLSGTSMATPQITGIAALYKEIYPNYNKQELLEAIYQNAKKIEGVANYEQGFGVPQPPNDLYRFEILKEYNQQFLRKLYGWESLNVYLEGSPGYEKYSIGSHR</sequence>
<feature type="active site" description="Charge relay system" evidence="9">
    <location>
        <position position="69"/>
    </location>
</feature>
<dbReference type="EMBL" id="BORJ01000001">
    <property type="protein sequence ID" value="GIN94259.1"/>
    <property type="molecule type" value="Genomic_DNA"/>
</dbReference>
<evidence type="ECO:0000259" key="10">
    <source>
        <dbReference type="Pfam" id="PF00082"/>
    </source>
</evidence>
<dbReference type="PROSITE" id="PS51892">
    <property type="entry name" value="SUBTILASE"/>
    <property type="match status" value="1"/>
</dbReference>
<evidence type="ECO:0000256" key="8">
    <source>
        <dbReference type="ARBA" id="ARBA00022837"/>
    </source>
</evidence>
<evidence type="ECO:0000313" key="11">
    <source>
        <dbReference type="EMBL" id="GIN94259.1"/>
    </source>
</evidence>
<keyword evidence="8" id="KW-0106">Calcium</keyword>
<gene>
    <name evidence="11" type="ORF">J6TS1_01290</name>
</gene>
<accession>A0ABQ4KRJ5</accession>
<keyword evidence="5 9" id="KW-0645">Protease</keyword>
<dbReference type="RefSeq" id="WP_212952496.1">
    <property type="nucleotide sequence ID" value="NZ_BORJ01000001.1"/>
</dbReference>
<comment type="subcellular location">
    <subcellularLocation>
        <location evidence="2">Secreted</location>
    </subcellularLocation>
</comment>
<proteinExistence type="inferred from homology"/>
<feature type="domain" description="Peptidase S8/S53" evidence="10">
    <location>
        <begin position="26"/>
        <end position="291"/>
    </location>
</feature>
<dbReference type="PROSITE" id="PS00137">
    <property type="entry name" value="SUBTILASE_HIS"/>
    <property type="match status" value="1"/>
</dbReference>
<comment type="caution">
    <text evidence="11">The sequence shown here is derived from an EMBL/GenBank/DDBJ whole genome shotgun (WGS) entry which is preliminary data.</text>
</comment>
<keyword evidence="6 9" id="KW-0378">Hydrolase</keyword>
<feature type="active site" description="Charge relay system" evidence="9">
    <location>
        <position position="35"/>
    </location>
</feature>
<reference evidence="11 12" key="1">
    <citation type="submission" date="2021-03" db="EMBL/GenBank/DDBJ databases">
        <title>Antimicrobial resistance genes in bacteria isolated from Japanese honey, and their potential for conferring macrolide and lincosamide resistance in the American foulbrood pathogen Paenibacillus larvae.</title>
        <authorList>
            <person name="Okamoto M."/>
            <person name="Kumagai M."/>
            <person name="Kanamori H."/>
            <person name="Takamatsu D."/>
        </authorList>
    </citation>
    <scope>NUCLEOTIDE SEQUENCE [LARGE SCALE GENOMIC DNA]</scope>
    <source>
        <strain evidence="11 12">J6TS1</strain>
    </source>
</reference>
<keyword evidence="7 9" id="KW-0720">Serine protease</keyword>
<dbReference type="Proteomes" id="UP000680670">
    <property type="component" value="Unassembled WGS sequence"/>
</dbReference>
<comment type="similarity">
    <text evidence="3 9">Belongs to the peptidase S8 family.</text>
</comment>
<evidence type="ECO:0000256" key="3">
    <source>
        <dbReference type="ARBA" id="ARBA00011073"/>
    </source>
</evidence>
<evidence type="ECO:0000256" key="7">
    <source>
        <dbReference type="ARBA" id="ARBA00022825"/>
    </source>
</evidence>
<dbReference type="PROSITE" id="PS00138">
    <property type="entry name" value="SUBTILASE_SER"/>
    <property type="match status" value="1"/>
</dbReference>
<dbReference type="InterPro" id="IPR036852">
    <property type="entry name" value="Peptidase_S8/S53_dom_sf"/>
</dbReference>
<dbReference type="InterPro" id="IPR000209">
    <property type="entry name" value="Peptidase_S8/S53_dom"/>
</dbReference>
<name>A0ABQ4KRJ5_SIMTE</name>
<comment type="cofactor">
    <cofactor evidence="1">
        <name>Ca(2+)</name>
        <dbReference type="ChEBI" id="CHEBI:29108"/>
    </cofactor>
</comment>
<organism evidence="11 12">
    <name type="scientific">Siminovitchia terrae</name>
    <name type="common">Bacillus terrae</name>
    <dbReference type="NCBI Taxonomy" id="1914933"/>
    <lineage>
        <taxon>Bacteria</taxon>
        <taxon>Bacillati</taxon>
        <taxon>Bacillota</taxon>
        <taxon>Bacilli</taxon>
        <taxon>Bacillales</taxon>
        <taxon>Bacillaceae</taxon>
        <taxon>Siminovitchia</taxon>
    </lineage>
</organism>
<evidence type="ECO:0000256" key="4">
    <source>
        <dbReference type="ARBA" id="ARBA00022525"/>
    </source>
</evidence>
<dbReference type="InterPro" id="IPR050131">
    <property type="entry name" value="Peptidase_S8_subtilisin-like"/>
</dbReference>
<dbReference type="InterPro" id="IPR023828">
    <property type="entry name" value="Peptidase_S8_Ser-AS"/>
</dbReference>
<evidence type="ECO:0000256" key="1">
    <source>
        <dbReference type="ARBA" id="ARBA00001913"/>
    </source>
</evidence>
<dbReference type="PANTHER" id="PTHR43806:SF11">
    <property type="entry name" value="CEREVISIN-RELATED"/>
    <property type="match status" value="1"/>
</dbReference>
<evidence type="ECO:0000256" key="6">
    <source>
        <dbReference type="ARBA" id="ARBA00022801"/>
    </source>
</evidence>
<dbReference type="PRINTS" id="PR00723">
    <property type="entry name" value="SUBTILISIN"/>
</dbReference>